<dbReference type="GeneID" id="113872578"/>
<protein>
    <submittedName>
        <fullName evidence="8">Beta-glucuronosyltransferase GlcAT14A</fullName>
    </submittedName>
</protein>
<keyword evidence="3" id="KW-0808">Transferase</keyword>
<organism evidence="7 8">
    <name type="scientific">Abrus precatorius</name>
    <name type="common">Indian licorice</name>
    <name type="synonym">Glycine abrus</name>
    <dbReference type="NCBI Taxonomy" id="3816"/>
    <lineage>
        <taxon>Eukaryota</taxon>
        <taxon>Viridiplantae</taxon>
        <taxon>Streptophyta</taxon>
        <taxon>Embryophyta</taxon>
        <taxon>Tracheophyta</taxon>
        <taxon>Spermatophyta</taxon>
        <taxon>Magnoliopsida</taxon>
        <taxon>eudicotyledons</taxon>
        <taxon>Gunneridae</taxon>
        <taxon>Pentapetalae</taxon>
        <taxon>rosids</taxon>
        <taxon>fabids</taxon>
        <taxon>Fabales</taxon>
        <taxon>Fabaceae</taxon>
        <taxon>Papilionoideae</taxon>
        <taxon>50 kb inversion clade</taxon>
        <taxon>NPAAA clade</taxon>
        <taxon>indigoferoid/millettioid clade</taxon>
        <taxon>Abreae</taxon>
        <taxon>Abrus</taxon>
    </lineage>
</organism>
<name>A0A8B8MBH2_ABRPR</name>
<proteinExistence type="predicted"/>
<feature type="transmembrane region" description="Helical" evidence="6">
    <location>
        <begin position="39"/>
        <end position="59"/>
    </location>
</feature>
<evidence type="ECO:0000256" key="2">
    <source>
        <dbReference type="ARBA" id="ARBA00022676"/>
    </source>
</evidence>
<gene>
    <name evidence="8" type="primary">LOC113872578</name>
</gene>
<dbReference type="InterPro" id="IPR003406">
    <property type="entry name" value="Glyco_trans_14"/>
</dbReference>
<dbReference type="KEGG" id="aprc:113872578"/>
<dbReference type="AlphaFoldDB" id="A0A8B8MBH2"/>
<dbReference type="Pfam" id="PF02485">
    <property type="entry name" value="Branch"/>
    <property type="match status" value="1"/>
</dbReference>
<dbReference type="Proteomes" id="UP000694853">
    <property type="component" value="Unplaced"/>
</dbReference>
<keyword evidence="6" id="KW-0812">Transmembrane</keyword>
<evidence type="ECO:0000313" key="8">
    <source>
        <dbReference type="RefSeq" id="XP_027366031.1"/>
    </source>
</evidence>
<keyword evidence="2" id="KW-0328">Glycosyltransferase</keyword>
<dbReference type="PANTHER" id="PTHR45719:SF10">
    <property type="entry name" value="CORE-2_I-BRANCHING BETA-1,6-N-ACETYLGLUCOSAMINYLTRANSFERASE FAMILY PROTEIN"/>
    <property type="match status" value="1"/>
</dbReference>
<evidence type="ECO:0000256" key="5">
    <source>
        <dbReference type="ARBA" id="ARBA00023180"/>
    </source>
</evidence>
<keyword evidence="7" id="KW-1185">Reference proteome</keyword>
<dbReference type="RefSeq" id="XP_027366031.1">
    <property type="nucleotide sequence ID" value="XM_027510230.1"/>
</dbReference>
<reference evidence="7" key="1">
    <citation type="journal article" date="2019" name="Toxins">
        <title>Detection of Abrin-Like and Prepropulchellin-Like Toxin Genes and Transcripts Using Whole Genome Sequencing and Full-Length Transcript Sequencing of Abrus precatorius.</title>
        <authorList>
            <person name="Hovde B.T."/>
            <person name="Daligault H.E."/>
            <person name="Hanschen E.R."/>
            <person name="Kunde Y.A."/>
            <person name="Johnson M.B."/>
            <person name="Starkenburg S.R."/>
            <person name="Johnson S.L."/>
        </authorList>
    </citation>
    <scope>NUCLEOTIDE SEQUENCE [LARGE SCALE GENOMIC DNA]</scope>
</reference>
<keyword evidence="5" id="KW-0325">Glycoprotein</keyword>
<comment type="subcellular location">
    <subcellularLocation>
        <location evidence="1">Membrane</location>
        <topology evidence="1">Single-pass type II membrane protein</topology>
    </subcellularLocation>
</comment>
<keyword evidence="4 6" id="KW-0472">Membrane</keyword>
<evidence type="ECO:0000256" key="4">
    <source>
        <dbReference type="ARBA" id="ARBA00023136"/>
    </source>
</evidence>
<reference evidence="8" key="2">
    <citation type="submission" date="2025-08" db="UniProtKB">
        <authorList>
            <consortium name="RefSeq"/>
        </authorList>
    </citation>
    <scope>IDENTIFICATION</scope>
    <source>
        <tissue evidence="8">Young leaves</tissue>
    </source>
</reference>
<keyword evidence="6" id="KW-1133">Transmembrane helix</keyword>
<evidence type="ECO:0000256" key="3">
    <source>
        <dbReference type="ARBA" id="ARBA00022679"/>
    </source>
</evidence>
<evidence type="ECO:0000256" key="6">
    <source>
        <dbReference type="SAM" id="Phobius"/>
    </source>
</evidence>
<dbReference type="PANTHER" id="PTHR45719">
    <property type="entry name" value="GLYCOSYLTRANSFERASE"/>
    <property type="match status" value="1"/>
</dbReference>
<accession>A0A8B8MBH2</accession>
<dbReference type="InterPro" id="IPR044610">
    <property type="entry name" value="GLCAT14A/B/C"/>
</dbReference>
<evidence type="ECO:0000256" key="1">
    <source>
        <dbReference type="ARBA" id="ARBA00004606"/>
    </source>
</evidence>
<sequence length="434" mass="48565">MQTPNSSSPSPPTQQHHWPSSLSVPSFFNLRDTKSKPTLLYTVLAISLLSLTLILSLSLSSSSHPPPSGPDPFLHPTRTIIYDPPPPSIAYLISGSHADSARILRLLSATYHPLNHYLLHLDPSAPHADRERVALTVQSNPIFRAAQNVHVMGKPDFAYPKGSSPVSLNLHAASILLRLSVNWDWFVSLSADAYPLVTQDDLLHILSFLPKDMNFVNHSSYIGWKEASRLKPIIVDPGLYLSEGTEMFYATQKRELPTAYRLFTGSSFSILSRSFMEFCILGEDNLPRILLMYFANTPSSLYNYFPTVLCNSRQFNRTVINQNLLYAIHDSRRNDLRPLNSTDFDDMIRSGAAFAQKFQKDDPMLDLIDQKILGRSPRSVVPGGWCLGEPGNSTCLTWGDAKILRPGTGSQRLEKAIVELLSNGTFRSRQCMYE</sequence>
<dbReference type="GO" id="GO:0015020">
    <property type="term" value="F:glucuronosyltransferase activity"/>
    <property type="evidence" value="ECO:0007669"/>
    <property type="project" value="InterPro"/>
</dbReference>
<dbReference type="OrthoDB" id="2019572at2759"/>
<dbReference type="GO" id="GO:0016020">
    <property type="term" value="C:membrane"/>
    <property type="evidence" value="ECO:0007669"/>
    <property type="project" value="UniProtKB-SubCell"/>
</dbReference>
<evidence type="ECO:0000313" key="7">
    <source>
        <dbReference type="Proteomes" id="UP000694853"/>
    </source>
</evidence>